<dbReference type="GO" id="GO:0003729">
    <property type="term" value="F:mRNA binding"/>
    <property type="evidence" value="ECO:0007669"/>
    <property type="project" value="TreeGrafter"/>
</dbReference>
<feature type="compositionally biased region" description="Polar residues" evidence="1">
    <location>
        <begin position="58"/>
        <end position="68"/>
    </location>
</feature>
<name>A0A4P6XKB8_9ASCO</name>
<proteinExistence type="predicted"/>
<dbReference type="InterPro" id="IPR051114">
    <property type="entry name" value="Mito_RNA_Proc_CCM1"/>
</dbReference>
<evidence type="ECO:0000313" key="3">
    <source>
        <dbReference type="Proteomes" id="UP000292447"/>
    </source>
</evidence>
<dbReference type="AlphaFoldDB" id="A0A4P6XKB8"/>
<dbReference type="GO" id="GO:0006396">
    <property type="term" value="P:RNA processing"/>
    <property type="evidence" value="ECO:0007669"/>
    <property type="project" value="TreeGrafter"/>
</dbReference>
<gene>
    <name evidence="2" type="ORF">METSCH_A07470</name>
</gene>
<dbReference type="PANTHER" id="PTHR47934">
    <property type="entry name" value="PENTATRICOPEPTIDE REPEAT-CONTAINING PROTEIN PET309, MITOCHONDRIAL"/>
    <property type="match status" value="1"/>
</dbReference>
<keyword evidence="3" id="KW-1185">Reference proteome</keyword>
<feature type="compositionally biased region" description="Polar residues" evidence="1">
    <location>
        <begin position="25"/>
        <end position="36"/>
    </location>
</feature>
<accession>A0A4P6XKB8</accession>
<dbReference type="GO" id="GO:0007005">
    <property type="term" value="P:mitochondrion organization"/>
    <property type="evidence" value="ECO:0007669"/>
    <property type="project" value="TreeGrafter"/>
</dbReference>
<dbReference type="PANTHER" id="PTHR47934:SF6">
    <property type="entry name" value="MITOCHONDRIAL GROUP I INTRON SPLICING FACTOR CCM1-RELATED"/>
    <property type="match status" value="1"/>
</dbReference>
<dbReference type="Gene3D" id="1.25.40.10">
    <property type="entry name" value="Tetratricopeptide repeat domain"/>
    <property type="match status" value="2"/>
</dbReference>
<dbReference type="InterPro" id="IPR011990">
    <property type="entry name" value="TPR-like_helical_dom_sf"/>
</dbReference>
<reference evidence="3" key="1">
    <citation type="submission" date="2019-03" db="EMBL/GenBank/DDBJ databases">
        <title>Snf2 controls pulcherriminic acid biosynthesis and connects pigmentation and antifungal activity of the yeast Metschnikowia pulcherrima.</title>
        <authorList>
            <person name="Gore-Lloyd D."/>
            <person name="Sumann I."/>
            <person name="Brachmann A.O."/>
            <person name="Schneeberger K."/>
            <person name="Ortiz-Merino R.A."/>
            <person name="Moreno-Beltran M."/>
            <person name="Schlaefli M."/>
            <person name="Kirner P."/>
            <person name="Santos Kron A."/>
            <person name="Wolfe K.H."/>
            <person name="Piel J."/>
            <person name="Ahrens C.H."/>
            <person name="Henk D."/>
            <person name="Freimoser F.M."/>
        </authorList>
    </citation>
    <scope>NUCLEOTIDE SEQUENCE [LARGE SCALE GENOMIC DNA]</scope>
    <source>
        <strain evidence="3">APC 1.2</strain>
    </source>
</reference>
<evidence type="ECO:0000313" key="2">
    <source>
        <dbReference type="EMBL" id="QBM86111.1"/>
    </source>
</evidence>
<dbReference type="GO" id="GO:0005739">
    <property type="term" value="C:mitochondrion"/>
    <property type="evidence" value="ECO:0007669"/>
    <property type="project" value="TreeGrafter"/>
</dbReference>
<sequence>MLPRTIARRVGAQKAWRPASLARFQTTSAPAQNSAFEGSKPAEKSPKTGPKGAETAAVASNGTNTAQTGDAKPQRRNNYQYNRKLHEIVNQVKKAVDGAAAAPDGQLNEAIDIFEEGAAYLREIQAAEGIAEDALFSLFQPVAAKLFDLVLAAEAAGAAEGTRSADALLDMMVQQRIAHTYHFLAVQKRELQAAADPQAFSKVLQTWITYLDYQKQMNAAGAGRLVRGAFGVYRDRNYQSADILNLAYFALITHCLRTGEEYDMATTTKILQVDDAAKIPPLYYVTLTLTRLGLRDALQDELRAFYKKTSELDVKNMDPNGAAVARKLENYIKMGAAGPVRKLYAEMREALAKNSIAISEQTLGRVMHAFIELHFFDEALAIFAAMCQGLIAKPAAGSWELALKALGHPSNVLYMSDVQKKQTVEKVEALLRTMEALGVPVNAKVFGVFIGSLANLNRTDLVEQYLQQYSHVPVVHMTRNNILVGLAFNKNLAGAELKMKEFMKADPSYTPSTSVMNTFLAHYVAESNDKAVEGILDFMTRRGIEENISTATTVLNYYFKTYRARGMVPNVHELLSEVIKDSGKWDQFMVATLIDGLVKDGVNMDAARAVFKYFCETRKRFKHSPGMMTSMIKAEMEFGSVHNAEELFDWYIKNLRNEAVMYNMMIRGLLLKRESLALKYYSELCAQRPFNVAPNFYTYYFLLEHFRRKNDRTRIQWVLDEIAGANLTEFGKDLPRKIRDLTRDYQVSDDLLARLP</sequence>
<dbReference type="EMBL" id="CP034456">
    <property type="protein sequence ID" value="QBM86111.1"/>
    <property type="molecule type" value="Genomic_DNA"/>
</dbReference>
<evidence type="ECO:0000256" key="1">
    <source>
        <dbReference type="SAM" id="MobiDB-lite"/>
    </source>
</evidence>
<organism evidence="2 3">
    <name type="scientific">Metschnikowia aff. pulcherrima</name>
    <dbReference type="NCBI Taxonomy" id="2163413"/>
    <lineage>
        <taxon>Eukaryota</taxon>
        <taxon>Fungi</taxon>
        <taxon>Dikarya</taxon>
        <taxon>Ascomycota</taxon>
        <taxon>Saccharomycotina</taxon>
        <taxon>Pichiomycetes</taxon>
        <taxon>Metschnikowiaceae</taxon>
        <taxon>Metschnikowia</taxon>
    </lineage>
</organism>
<protein>
    <submittedName>
        <fullName evidence="2">Uncharacterized protein</fullName>
    </submittedName>
</protein>
<dbReference type="Proteomes" id="UP000292447">
    <property type="component" value="Chromosome I"/>
</dbReference>
<dbReference type="STRING" id="2163413.A0A4P6XKB8"/>
<feature type="region of interest" description="Disordered" evidence="1">
    <location>
        <begin position="25"/>
        <end position="77"/>
    </location>
</feature>